<dbReference type="EMBL" id="JNCA01000016">
    <property type="protein sequence ID" value="KDN55205.1"/>
    <property type="molecule type" value="Genomic_DNA"/>
</dbReference>
<dbReference type="STRING" id="1492738.FEM21_17960"/>
<reference evidence="1 2" key="1">
    <citation type="submission" date="2014-05" db="EMBL/GenBank/DDBJ databases">
        <title>Genome Sequence of Flavobacterium sp. EM1321.</title>
        <authorList>
            <person name="Shin S.-K."/>
            <person name="Yi H."/>
        </authorList>
    </citation>
    <scope>NUCLEOTIDE SEQUENCE [LARGE SCALE GENOMIC DNA]</scope>
    <source>
        <strain evidence="1 2">EM1321</strain>
    </source>
</reference>
<keyword evidence="2" id="KW-1185">Reference proteome</keyword>
<dbReference type="NCBIfam" id="NF047659">
    <property type="entry name" value="THC0290_0291_fam"/>
    <property type="match status" value="1"/>
</dbReference>
<comment type="caution">
    <text evidence="1">The sequence shown here is derived from an EMBL/GenBank/DDBJ whole genome shotgun (WGS) entry which is preliminary data.</text>
</comment>
<evidence type="ECO:0000313" key="1">
    <source>
        <dbReference type="EMBL" id="KDN55205.1"/>
    </source>
</evidence>
<dbReference type="RefSeq" id="WP_035659633.1">
    <property type="nucleotide sequence ID" value="NZ_JNCA01000016.1"/>
</dbReference>
<gene>
    <name evidence="1" type="ORF">FEM21_17960</name>
</gene>
<dbReference type="eggNOG" id="COG3047">
    <property type="taxonomic scope" value="Bacteria"/>
</dbReference>
<protein>
    <submittedName>
        <fullName evidence="1">Glutamate dehydrogenase</fullName>
    </submittedName>
</protein>
<dbReference type="OrthoDB" id="1142271at2"/>
<proteinExistence type="predicted"/>
<name>A0A066WX18_9FLAO</name>
<dbReference type="AlphaFoldDB" id="A0A066WX18"/>
<organism evidence="1 2">
    <name type="scientific">Flavobacterium seoulense</name>
    <dbReference type="NCBI Taxonomy" id="1492738"/>
    <lineage>
        <taxon>Bacteria</taxon>
        <taxon>Pseudomonadati</taxon>
        <taxon>Bacteroidota</taxon>
        <taxon>Flavobacteriia</taxon>
        <taxon>Flavobacteriales</taxon>
        <taxon>Flavobacteriaceae</taxon>
        <taxon>Flavobacterium</taxon>
    </lineage>
</organism>
<evidence type="ECO:0000313" key="2">
    <source>
        <dbReference type="Proteomes" id="UP000027064"/>
    </source>
</evidence>
<accession>A0A066WX18</accession>
<dbReference type="PATRIC" id="fig|1492738.3.peg.1785"/>
<dbReference type="Proteomes" id="UP000027064">
    <property type="component" value="Unassembled WGS sequence"/>
</dbReference>
<sequence length="270" mass="30542">MLRNNWLSLFTLFILLGLSGKINAQFGLSHEVGVIAGPVAFQSDYGERYDLSTNIKNSGIGIGIIHYLNFSYKAECNCYTPETYFNDHFKLRTELSYNKTKFKHHGEWVKPERTSLGADQLRAMTGSSAVTNLGVQLEYFPLSIRDFTATIGSFGPFVSLGGQFSYYNTEASSTMGPLGTPLTTFPKYLTPTDDRPHGFSTESGSVWSIVTSVGTRYKLSPLSDLMVDLRFQYYFSDWVDGLKPNPDLYKENKANDWLVWFNVGYIYYLQ</sequence>